<dbReference type="NCBIfam" id="TIGR00614">
    <property type="entry name" value="recQ_fam"/>
    <property type="match status" value="1"/>
</dbReference>
<evidence type="ECO:0000256" key="1">
    <source>
        <dbReference type="ARBA" id="ARBA00005446"/>
    </source>
</evidence>
<evidence type="ECO:0000256" key="6">
    <source>
        <dbReference type="ARBA" id="ARBA00022840"/>
    </source>
</evidence>
<dbReference type="Pfam" id="PF00270">
    <property type="entry name" value="DEAD"/>
    <property type="match status" value="1"/>
</dbReference>
<reference evidence="15 16" key="1">
    <citation type="submission" date="2013-08" db="EMBL/GenBank/DDBJ databases">
        <authorList>
            <person name="Durkin A.S."/>
            <person name="Haft D.R."/>
            <person name="McCorrison J."/>
            <person name="Torralba M."/>
            <person name="Gillis M."/>
            <person name="Haft D.H."/>
            <person name="Methe B."/>
            <person name="Sutton G."/>
            <person name="Nelson K.E."/>
        </authorList>
    </citation>
    <scope>NUCLEOTIDE SEQUENCE [LARGE SCALE GENOMIC DNA]</scope>
    <source>
        <strain evidence="15 16">ATCC 35536</strain>
    </source>
</reference>
<dbReference type="CDD" id="cd18794">
    <property type="entry name" value="SF2_C_RecQ"/>
    <property type="match status" value="1"/>
</dbReference>
<dbReference type="SMART" id="SM00490">
    <property type="entry name" value="HELICc"/>
    <property type="match status" value="1"/>
</dbReference>
<evidence type="ECO:0000259" key="13">
    <source>
        <dbReference type="PROSITE" id="PS51192"/>
    </source>
</evidence>
<comment type="caution">
    <text evidence="15">The sequence shown here is derived from an EMBL/GenBank/DDBJ whole genome shotgun (WGS) entry which is preliminary data.</text>
</comment>
<keyword evidence="7" id="KW-0238">DNA-binding</keyword>
<name>A0ABP2YHS3_TRESO</name>
<evidence type="ECO:0000313" key="15">
    <source>
        <dbReference type="EMBL" id="ERJ97768.1"/>
    </source>
</evidence>
<keyword evidence="16" id="KW-1185">Reference proteome</keyword>
<evidence type="ECO:0000256" key="2">
    <source>
        <dbReference type="ARBA" id="ARBA00022723"/>
    </source>
</evidence>
<evidence type="ECO:0000256" key="7">
    <source>
        <dbReference type="ARBA" id="ARBA00023125"/>
    </source>
</evidence>
<protein>
    <recommendedName>
        <fullName evidence="11">ATP-dependent DNA helicase RecQ</fullName>
        <ecNumber evidence="10">5.6.2.4</ecNumber>
    </recommendedName>
    <alternativeName>
        <fullName evidence="12">DNA 3'-5' helicase RecQ</fullName>
    </alternativeName>
</protein>
<dbReference type="InterPro" id="IPR004589">
    <property type="entry name" value="DNA_helicase_ATP-dep_RecQ"/>
</dbReference>
<evidence type="ECO:0000256" key="4">
    <source>
        <dbReference type="ARBA" id="ARBA00022801"/>
    </source>
</evidence>
<dbReference type="PANTHER" id="PTHR13710:SF105">
    <property type="entry name" value="ATP-DEPENDENT DNA HELICASE Q1"/>
    <property type="match status" value="1"/>
</dbReference>
<dbReference type="InterPro" id="IPR011545">
    <property type="entry name" value="DEAD/DEAH_box_helicase_dom"/>
</dbReference>
<dbReference type="Gene3D" id="3.40.50.300">
    <property type="entry name" value="P-loop containing nucleotide triphosphate hydrolases"/>
    <property type="match status" value="2"/>
</dbReference>
<keyword evidence="5 15" id="KW-0347">Helicase</keyword>
<comment type="similarity">
    <text evidence="1">Belongs to the helicase family. RecQ subfamily.</text>
</comment>
<evidence type="ECO:0000256" key="3">
    <source>
        <dbReference type="ARBA" id="ARBA00022741"/>
    </source>
</evidence>
<evidence type="ECO:0000256" key="8">
    <source>
        <dbReference type="ARBA" id="ARBA00023235"/>
    </source>
</evidence>
<keyword evidence="6" id="KW-0067">ATP-binding</keyword>
<dbReference type="EMBL" id="AVQI01000084">
    <property type="protein sequence ID" value="ERJ97768.1"/>
    <property type="molecule type" value="Genomic_DNA"/>
</dbReference>
<dbReference type="InterPro" id="IPR032284">
    <property type="entry name" value="RecQ_Zn-bd"/>
</dbReference>
<keyword evidence="2" id="KW-0479">Metal-binding</keyword>
<dbReference type="Pfam" id="PF00271">
    <property type="entry name" value="Helicase_C"/>
    <property type="match status" value="1"/>
</dbReference>
<gene>
    <name evidence="15" type="ORF">HMPREF0860_0355</name>
</gene>
<dbReference type="PANTHER" id="PTHR13710">
    <property type="entry name" value="DNA HELICASE RECQ FAMILY MEMBER"/>
    <property type="match status" value="1"/>
</dbReference>
<dbReference type="SUPFAM" id="SSF52540">
    <property type="entry name" value="P-loop containing nucleoside triphosphate hydrolases"/>
    <property type="match status" value="1"/>
</dbReference>
<proteinExistence type="inferred from homology"/>
<dbReference type="SMART" id="SM00487">
    <property type="entry name" value="DEXDc"/>
    <property type="match status" value="1"/>
</dbReference>
<evidence type="ECO:0000256" key="10">
    <source>
        <dbReference type="ARBA" id="ARBA00034808"/>
    </source>
</evidence>
<dbReference type="GO" id="GO:0004386">
    <property type="term" value="F:helicase activity"/>
    <property type="evidence" value="ECO:0007669"/>
    <property type="project" value="UniProtKB-KW"/>
</dbReference>
<dbReference type="InterPro" id="IPR001650">
    <property type="entry name" value="Helicase_C-like"/>
</dbReference>
<evidence type="ECO:0000313" key="16">
    <source>
        <dbReference type="Proteomes" id="UP000016646"/>
    </source>
</evidence>
<keyword evidence="4" id="KW-0378">Hydrolase</keyword>
<dbReference type="EC" id="5.6.2.4" evidence="10"/>
<dbReference type="Pfam" id="PF16124">
    <property type="entry name" value="RecQ_Zn_bind"/>
    <property type="match status" value="1"/>
</dbReference>
<evidence type="ECO:0000259" key="14">
    <source>
        <dbReference type="PROSITE" id="PS51194"/>
    </source>
</evidence>
<keyword evidence="3" id="KW-0547">Nucleotide-binding</keyword>
<feature type="domain" description="Helicase C-terminal" evidence="14">
    <location>
        <begin position="227"/>
        <end position="376"/>
    </location>
</feature>
<evidence type="ECO:0000256" key="12">
    <source>
        <dbReference type="ARBA" id="ARBA00044550"/>
    </source>
</evidence>
<organism evidence="15 16">
    <name type="scientific">Treponema socranskii subsp. socranskii VPI DR56BR1116 = ATCC 35536</name>
    <dbReference type="NCBI Taxonomy" id="1125725"/>
    <lineage>
        <taxon>Bacteria</taxon>
        <taxon>Pseudomonadati</taxon>
        <taxon>Spirochaetota</taxon>
        <taxon>Spirochaetia</taxon>
        <taxon>Spirochaetales</taxon>
        <taxon>Treponemataceae</taxon>
        <taxon>Treponema</taxon>
    </lineage>
</organism>
<dbReference type="PROSITE" id="PS51192">
    <property type="entry name" value="HELICASE_ATP_BIND_1"/>
    <property type="match status" value="1"/>
</dbReference>
<comment type="catalytic activity">
    <reaction evidence="9">
        <text>Couples ATP hydrolysis with the unwinding of duplex DNA by translocating in the 3'-5' direction.</text>
        <dbReference type="EC" id="5.6.2.4"/>
    </reaction>
</comment>
<accession>A0ABP2YHS3</accession>
<dbReference type="InterPro" id="IPR014001">
    <property type="entry name" value="Helicase_ATP-bd"/>
</dbReference>
<keyword evidence="8" id="KW-0413">Isomerase</keyword>
<dbReference type="PROSITE" id="PS51194">
    <property type="entry name" value="HELICASE_CTER"/>
    <property type="match status" value="1"/>
</dbReference>
<evidence type="ECO:0000256" key="11">
    <source>
        <dbReference type="ARBA" id="ARBA00044535"/>
    </source>
</evidence>
<dbReference type="InterPro" id="IPR027417">
    <property type="entry name" value="P-loop_NTPase"/>
</dbReference>
<dbReference type="CDD" id="cd17920">
    <property type="entry name" value="DEXHc_RecQ"/>
    <property type="match status" value="1"/>
</dbReference>
<sequence length="503" mass="55912">MVHNAGAADLVGAEPERVLKAVFGYDSFRPFQKEIIASVLAGKDTLAVMPTGGGKSLCCQIPALIFDGLTIVVSPLIALMQDQVSALAENGVSAVFLNSTLEWDDYRKASDDIRSGKIKLVYVSPEGLATERLKDLFCSDGVKVSCVTIDEAHCISEWGHDFRPDYLALASVRNLFSDAVCLALTATATASVRADIIKNLGMKRCRIFVASFNRENIFLEVQPKRNALGQVVHFIKNHPDESGIVYCFSRREVDDLTRSLCDMGFSALNYHAGLSDAERASHQQSFIRDKALIMVATVAFGMGIDKPNVRFVIHYSVPKSVEQYYQEIGRAGRDGLPAHALLLYGAEDVRKIRWFFDESADRKKSERLLQSMISYASSKTCLRRSLLSYFGEESVSQDAFSCCSVCAAGELPTSSMCLRVLVPSALRKTDTIRFRRGVSEKTFRRAVGLRLPKRLSMRAIFINPKTTACSRSRKRQSALWLCVKKSNCRFLSELSKKKIGFRQ</sequence>
<dbReference type="Proteomes" id="UP000016646">
    <property type="component" value="Unassembled WGS sequence"/>
</dbReference>
<evidence type="ECO:0000256" key="5">
    <source>
        <dbReference type="ARBA" id="ARBA00022806"/>
    </source>
</evidence>
<evidence type="ECO:0000256" key="9">
    <source>
        <dbReference type="ARBA" id="ARBA00034617"/>
    </source>
</evidence>
<feature type="domain" description="Helicase ATP-binding" evidence="13">
    <location>
        <begin position="36"/>
        <end position="206"/>
    </location>
</feature>